<protein>
    <submittedName>
        <fullName evidence="2">Uncharacterized protein</fullName>
    </submittedName>
</protein>
<proteinExistence type="predicted"/>
<dbReference type="AlphaFoldDB" id="G9P223"/>
<evidence type="ECO:0000256" key="1">
    <source>
        <dbReference type="SAM" id="MobiDB-lite"/>
    </source>
</evidence>
<sequence>MTLDQNVFMTLAIQEAQKDDAQPNGSVDKSELPIQQGSASVPSYGTAGQDAEEASSAVDLPKHKRKKQYCRDTEDDMMQSDELGAMEEQMTTEVKQKFDTDRTTDTTSHEDGKPVHDPAPVKSATEIKRTDKDIIQRIEYLGLNPGHGPNPECENHSSLSFQGSQKRWTLKEDEFLETLRDGYNVDKFGMGRTANALRATVDGYIYDKLRPKPKPRPAALWTRTPQTDSQTLASLR</sequence>
<reference evidence="2 3" key="1">
    <citation type="journal article" date="2011" name="Genome Biol.">
        <title>Comparative genome sequence analysis underscores mycoparasitism as the ancestral life style of Trichoderma.</title>
        <authorList>
            <person name="Kubicek C.P."/>
            <person name="Herrera-Estrella A."/>
            <person name="Seidl-Seiboth V."/>
            <person name="Martinez D.A."/>
            <person name="Druzhinina I.S."/>
            <person name="Thon M."/>
            <person name="Zeilinger S."/>
            <person name="Casas-Flores S."/>
            <person name="Horwitz B.A."/>
            <person name="Mukherjee P.K."/>
            <person name="Mukherjee M."/>
            <person name="Kredics L."/>
            <person name="Alcaraz L.D."/>
            <person name="Aerts A."/>
            <person name="Antal Z."/>
            <person name="Atanasova L."/>
            <person name="Cervantes-Badillo M.G."/>
            <person name="Challacombe J."/>
            <person name="Chertkov O."/>
            <person name="McCluskey K."/>
            <person name="Coulpier F."/>
            <person name="Deshpande N."/>
            <person name="von Doehren H."/>
            <person name="Ebbole D.J."/>
            <person name="Esquivel-Naranjo E.U."/>
            <person name="Fekete E."/>
            <person name="Flipphi M."/>
            <person name="Glaser F."/>
            <person name="Gomez-Rodriguez E.Y."/>
            <person name="Gruber S."/>
            <person name="Han C."/>
            <person name="Henrissat B."/>
            <person name="Hermosa R."/>
            <person name="Hernandez-Onate M."/>
            <person name="Karaffa L."/>
            <person name="Kosti I."/>
            <person name="Le Crom S."/>
            <person name="Lindquist E."/>
            <person name="Lucas S."/>
            <person name="Luebeck M."/>
            <person name="Luebeck P.S."/>
            <person name="Margeot A."/>
            <person name="Metz B."/>
            <person name="Misra M."/>
            <person name="Nevalainen H."/>
            <person name="Omann M."/>
            <person name="Packer N."/>
            <person name="Perrone G."/>
            <person name="Uresti-Rivera E.E."/>
            <person name="Salamov A."/>
            <person name="Schmoll M."/>
            <person name="Seiboth B."/>
            <person name="Shapiro H."/>
            <person name="Sukno S."/>
            <person name="Tamayo-Ramos J.A."/>
            <person name="Tisch D."/>
            <person name="Wiest A."/>
            <person name="Wilkinson H.H."/>
            <person name="Zhang M."/>
            <person name="Coutinho P.M."/>
            <person name="Kenerley C.M."/>
            <person name="Monte E."/>
            <person name="Baker S.E."/>
            <person name="Grigoriev I.V."/>
        </authorList>
    </citation>
    <scope>NUCLEOTIDE SEQUENCE [LARGE SCALE GENOMIC DNA]</scope>
    <source>
        <strain evidence="3">ATCC 20476 / IMI 206040</strain>
    </source>
</reference>
<evidence type="ECO:0000313" key="2">
    <source>
        <dbReference type="EMBL" id="EHK42618.1"/>
    </source>
</evidence>
<comment type="caution">
    <text evidence="2">The sequence shown here is derived from an EMBL/GenBank/DDBJ whole genome shotgun (WGS) entry which is preliminary data.</text>
</comment>
<dbReference type="KEGG" id="tatv:25783488"/>
<keyword evidence="3" id="KW-1185">Reference proteome</keyword>
<feature type="region of interest" description="Disordered" evidence="1">
    <location>
        <begin position="214"/>
        <end position="236"/>
    </location>
</feature>
<dbReference type="GeneID" id="25783488"/>
<dbReference type="EMBL" id="ABDG02000026">
    <property type="protein sequence ID" value="EHK42618.1"/>
    <property type="molecule type" value="Genomic_DNA"/>
</dbReference>
<evidence type="ECO:0000313" key="3">
    <source>
        <dbReference type="Proteomes" id="UP000005426"/>
    </source>
</evidence>
<accession>G9P223</accession>
<feature type="compositionally biased region" description="Polar residues" evidence="1">
    <location>
        <begin position="23"/>
        <end position="43"/>
    </location>
</feature>
<feature type="region of interest" description="Disordered" evidence="1">
    <location>
        <begin position="14"/>
        <end position="120"/>
    </location>
</feature>
<feature type="compositionally biased region" description="Polar residues" evidence="1">
    <location>
        <begin position="223"/>
        <end position="236"/>
    </location>
</feature>
<dbReference type="Proteomes" id="UP000005426">
    <property type="component" value="Unassembled WGS sequence"/>
</dbReference>
<name>G9P223_HYPAI</name>
<dbReference type="HOGENOM" id="CLU_1175563_0_0_1"/>
<organism evidence="2 3">
    <name type="scientific">Hypocrea atroviridis (strain ATCC 20476 / IMI 206040)</name>
    <name type="common">Trichoderma atroviride</name>
    <dbReference type="NCBI Taxonomy" id="452589"/>
    <lineage>
        <taxon>Eukaryota</taxon>
        <taxon>Fungi</taxon>
        <taxon>Dikarya</taxon>
        <taxon>Ascomycota</taxon>
        <taxon>Pezizomycotina</taxon>
        <taxon>Sordariomycetes</taxon>
        <taxon>Hypocreomycetidae</taxon>
        <taxon>Hypocreales</taxon>
        <taxon>Hypocreaceae</taxon>
        <taxon>Trichoderma</taxon>
    </lineage>
</organism>
<dbReference type="OrthoDB" id="5106194at2759"/>
<feature type="compositionally biased region" description="Basic and acidic residues" evidence="1">
    <location>
        <begin position="94"/>
        <end position="116"/>
    </location>
</feature>
<gene>
    <name evidence="2" type="ORF">TRIATDRAFT_320003</name>
</gene>